<keyword evidence="3" id="KW-0203">Cytokinin biosynthesis</keyword>
<dbReference type="GO" id="GO:0009691">
    <property type="term" value="P:cytokinin biosynthetic process"/>
    <property type="evidence" value="ECO:0007669"/>
    <property type="project" value="UniProtKB-UniRule"/>
</dbReference>
<name>A0A377QXS1_9NEIS</name>
<evidence type="ECO:0000256" key="2">
    <source>
        <dbReference type="ARBA" id="ARBA00006763"/>
    </source>
</evidence>
<dbReference type="InterPro" id="IPR031100">
    <property type="entry name" value="LOG_fam"/>
</dbReference>
<dbReference type="InterPro" id="IPR005269">
    <property type="entry name" value="LOG"/>
</dbReference>
<proteinExistence type="inferred from homology"/>
<evidence type="ECO:0000313" key="4">
    <source>
        <dbReference type="EMBL" id="STR00166.1"/>
    </source>
</evidence>
<dbReference type="EMBL" id="UGJJ01000001">
    <property type="protein sequence ID" value="STR00166.1"/>
    <property type="molecule type" value="Genomic_DNA"/>
</dbReference>
<dbReference type="NCBIfam" id="TIGR00730">
    <property type="entry name" value="Rossman fold protein, TIGR00730 family"/>
    <property type="match status" value="1"/>
</dbReference>
<dbReference type="Pfam" id="PF03641">
    <property type="entry name" value="Lysine_decarbox"/>
    <property type="match status" value="1"/>
</dbReference>
<dbReference type="EC" id="3.2.2.n1" evidence="3"/>
<dbReference type="PANTHER" id="PTHR31223">
    <property type="entry name" value="LOG FAMILY PROTEIN YJL055W"/>
    <property type="match status" value="1"/>
</dbReference>
<dbReference type="SUPFAM" id="SSF102405">
    <property type="entry name" value="MCP/YpsA-like"/>
    <property type="match status" value="1"/>
</dbReference>
<keyword evidence="5" id="KW-1185">Reference proteome</keyword>
<evidence type="ECO:0000256" key="3">
    <source>
        <dbReference type="RuleBase" id="RU363015"/>
    </source>
</evidence>
<organism evidence="4 5">
    <name type="scientific">Kingella potus</name>
    <dbReference type="NCBI Taxonomy" id="265175"/>
    <lineage>
        <taxon>Bacteria</taxon>
        <taxon>Pseudomonadati</taxon>
        <taxon>Pseudomonadota</taxon>
        <taxon>Betaproteobacteria</taxon>
        <taxon>Neisseriales</taxon>
        <taxon>Neisseriaceae</taxon>
        <taxon>Kingella</taxon>
    </lineage>
</organism>
<protein>
    <recommendedName>
        <fullName evidence="3">Cytokinin riboside 5'-monophosphate phosphoribohydrolase</fullName>
        <ecNumber evidence="3">3.2.2.n1</ecNumber>
    </recommendedName>
</protein>
<comment type="similarity">
    <text evidence="2 3">Belongs to the LOG family.</text>
</comment>
<comment type="catalytic activity">
    <reaction evidence="1">
        <text>AMP + H2O = D-ribose 5-phosphate + adenine</text>
        <dbReference type="Rhea" id="RHEA:20129"/>
        <dbReference type="ChEBI" id="CHEBI:15377"/>
        <dbReference type="ChEBI" id="CHEBI:16708"/>
        <dbReference type="ChEBI" id="CHEBI:78346"/>
        <dbReference type="ChEBI" id="CHEBI:456215"/>
        <dbReference type="EC" id="3.2.2.4"/>
    </reaction>
</comment>
<dbReference type="GO" id="GO:0008714">
    <property type="term" value="F:AMP nucleosidase activity"/>
    <property type="evidence" value="ECO:0007669"/>
    <property type="project" value="UniProtKB-EC"/>
</dbReference>
<dbReference type="GO" id="GO:0005829">
    <property type="term" value="C:cytosol"/>
    <property type="evidence" value="ECO:0007669"/>
    <property type="project" value="TreeGrafter"/>
</dbReference>
<evidence type="ECO:0000256" key="1">
    <source>
        <dbReference type="ARBA" id="ARBA00000274"/>
    </source>
</evidence>
<keyword evidence="3" id="KW-0378">Hydrolase</keyword>
<gene>
    <name evidence="4" type="primary">yvdD</name>
    <name evidence="4" type="ORF">NCTC13336_00363</name>
</gene>
<dbReference type="PANTHER" id="PTHR31223:SF70">
    <property type="entry name" value="LOG FAMILY PROTEIN YJL055W"/>
    <property type="match status" value="1"/>
</dbReference>
<dbReference type="Proteomes" id="UP000254293">
    <property type="component" value="Unassembled WGS sequence"/>
</dbReference>
<accession>A0A377QXS1</accession>
<reference evidence="4 5" key="1">
    <citation type="submission" date="2018-06" db="EMBL/GenBank/DDBJ databases">
        <authorList>
            <consortium name="Pathogen Informatics"/>
            <person name="Doyle S."/>
        </authorList>
    </citation>
    <scope>NUCLEOTIDE SEQUENCE [LARGE SCALE GENOMIC DNA]</scope>
    <source>
        <strain evidence="4 5">NCTC13336</strain>
    </source>
</reference>
<dbReference type="Gene3D" id="3.40.50.450">
    <property type="match status" value="1"/>
</dbReference>
<dbReference type="AlphaFoldDB" id="A0A377QXS1"/>
<evidence type="ECO:0000313" key="5">
    <source>
        <dbReference type="Proteomes" id="UP000254293"/>
    </source>
</evidence>
<sequence length="217" mass="23135">MNEMNNIAVYCGSNYGQNPACFHAARELGALIAQRGSRLIYGGGRIGLMGATADAVLQHGGSVTGVIPTFLVEKEMAHPGLTELIQTADMAARKSKMIALSDAFVALSGGIGTFEELFEVLSLSQLRLHRKPVGIVNTGGFYDPLLALLERTAAEGYMPQANLGLLCVADTPADLLEKMAAWQPQQAQNVQKWTQPAWLAAEMQRPSENAAAGVPQP</sequence>